<protein>
    <submittedName>
        <fullName evidence="2">Uncharacterized protein</fullName>
    </submittedName>
</protein>
<gene>
    <name evidence="2" type="ORF">H920_01795</name>
</gene>
<proteinExistence type="predicted"/>
<evidence type="ECO:0000313" key="3">
    <source>
        <dbReference type="Proteomes" id="UP000028990"/>
    </source>
</evidence>
<evidence type="ECO:0000313" key="2">
    <source>
        <dbReference type="EMBL" id="KFO36802.1"/>
    </source>
</evidence>
<name>A0A091E0F2_FUKDA</name>
<dbReference type="AlphaFoldDB" id="A0A091E0F2"/>
<feature type="region of interest" description="Disordered" evidence="1">
    <location>
        <begin position="60"/>
        <end position="83"/>
    </location>
</feature>
<accession>A0A091E0F2</accession>
<sequence>MQLDIRLVPYGTVSKGNGVHLEDTPTSFSHKEGSNKHRGPGVFALEIECVSSRSLAAPGHRAWTHFRPPPSKAPKRERPQTEPSQFFTLHQRPRNMNTTQLHGSESTTHTFQRETITTIMGYICYHLNSPVAMGESTSLPARFGACWQDPDVAARNTSSNESLFWTIKSPLVHQDTSWSFLCCSSVGVPIRSPDWKPSFKLFRDSGGSISVPVTITELTRGYGREHILASEVTQSSTMARPVSRLTIMARHKRL</sequence>
<dbReference type="Proteomes" id="UP000028990">
    <property type="component" value="Unassembled WGS sequence"/>
</dbReference>
<evidence type="ECO:0000256" key="1">
    <source>
        <dbReference type="SAM" id="MobiDB-lite"/>
    </source>
</evidence>
<dbReference type="EMBL" id="KN121259">
    <property type="protein sequence ID" value="KFO36802.1"/>
    <property type="molecule type" value="Genomic_DNA"/>
</dbReference>
<organism evidence="2 3">
    <name type="scientific">Fukomys damarensis</name>
    <name type="common">Damaraland mole rat</name>
    <name type="synonym">Cryptomys damarensis</name>
    <dbReference type="NCBI Taxonomy" id="885580"/>
    <lineage>
        <taxon>Eukaryota</taxon>
        <taxon>Metazoa</taxon>
        <taxon>Chordata</taxon>
        <taxon>Craniata</taxon>
        <taxon>Vertebrata</taxon>
        <taxon>Euteleostomi</taxon>
        <taxon>Mammalia</taxon>
        <taxon>Eutheria</taxon>
        <taxon>Euarchontoglires</taxon>
        <taxon>Glires</taxon>
        <taxon>Rodentia</taxon>
        <taxon>Hystricomorpha</taxon>
        <taxon>Bathyergidae</taxon>
        <taxon>Fukomys</taxon>
    </lineage>
</organism>
<reference evidence="2 3" key="1">
    <citation type="submission" date="2013-11" db="EMBL/GenBank/DDBJ databases">
        <title>The Damaraland mole rat (Fukomys damarensis) genome and evolution of African mole rats.</title>
        <authorList>
            <person name="Gladyshev V.N."/>
            <person name="Fang X."/>
        </authorList>
    </citation>
    <scope>NUCLEOTIDE SEQUENCE [LARGE SCALE GENOMIC DNA]</scope>
    <source>
        <tissue evidence="2">Liver</tissue>
    </source>
</reference>
<keyword evidence="3" id="KW-1185">Reference proteome</keyword>